<name>A0A223NVD6_9SPHI</name>
<sequence length="136" mass="14885">MKTQIITFFAVLVVAFGVTNSTFAGTAKNADDNYTVLTDISAINKIEVRGNVELYVSDGATDQVKVYNKYYSESALVKSKNGVLSIASYKAEKLVVWVTANDLRAISAFDNAQIKSFGNISKIEFDVDLPTMLLLN</sequence>
<dbReference type="OrthoDB" id="796727at2"/>
<feature type="domain" description="Putative auto-transporter adhesin head GIN" evidence="2">
    <location>
        <begin position="44"/>
        <end position="128"/>
    </location>
</feature>
<dbReference type="AlphaFoldDB" id="A0A223NVD6"/>
<feature type="signal peptide" evidence="1">
    <location>
        <begin position="1"/>
        <end position="24"/>
    </location>
</feature>
<gene>
    <name evidence="3" type="ORF">MuYL_1937</name>
</gene>
<dbReference type="KEGG" id="muc:MuYL_1937"/>
<dbReference type="Proteomes" id="UP000215002">
    <property type="component" value="Chromosome"/>
</dbReference>
<dbReference type="RefSeq" id="WP_094570254.1">
    <property type="nucleotide sequence ID" value="NZ_CP022743.1"/>
</dbReference>
<accession>A0A223NVD6</accession>
<dbReference type="InterPro" id="IPR021255">
    <property type="entry name" value="DUF2807"/>
</dbReference>
<evidence type="ECO:0000313" key="4">
    <source>
        <dbReference type="Proteomes" id="UP000215002"/>
    </source>
</evidence>
<dbReference type="EMBL" id="CP022743">
    <property type="protein sequence ID" value="ASU33833.1"/>
    <property type="molecule type" value="Genomic_DNA"/>
</dbReference>
<protein>
    <recommendedName>
        <fullName evidence="2">Putative auto-transporter adhesin head GIN domain-containing protein</fullName>
    </recommendedName>
</protein>
<evidence type="ECO:0000313" key="3">
    <source>
        <dbReference type="EMBL" id="ASU33833.1"/>
    </source>
</evidence>
<reference evidence="3 4" key="1">
    <citation type="submission" date="2017-08" db="EMBL/GenBank/DDBJ databases">
        <title>Complete genome sequence of Mucilaginibacter sp. strain BJC16-A31.</title>
        <authorList>
            <consortium name="Henan University of Science and Technology"/>
            <person name="You X."/>
        </authorList>
    </citation>
    <scope>NUCLEOTIDE SEQUENCE [LARGE SCALE GENOMIC DNA]</scope>
    <source>
        <strain evidence="3 4">BJC16-A31</strain>
    </source>
</reference>
<evidence type="ECO:0000256" key="1">
    <source>
        <dbReference type="SAM" id="SignalP"/>
    </source>
</evidence>
<keyword evidence="1" id="KW-0732">Signal</keyword>
<proteinExistence type="predicted"/>
<keyword evidence="4" id="KW-1185">Reference proteome</keyword>
<evidence type="ECO:0000259" key="2">
    <source>
        <dbReference type="Pfam" id="PF10988"/>
    </source>
</evidence>
<dbReference type="Pfam" id="PF10988">
    <property type="entry name" value="DUF2807"/>
    <property type="match status" value="1"/>
</dbReference>
<feature type="chain" id="PRO_5013188869" description="Putative auto-transporter adhesin head GIN domain-containing protein" evidence="1">
    <location>
        <begin position="25"/>
        <end position="136"/>
    </location>
</feature>
<organism evidence="3 4">
    <name type="scientific">Mucilaginibacter xinganensis</name>
    <dbReference type="NCBI Taxonomy" id="1234841"/>
    <lineage>
        <taxon>Bacteria</taxon>
        <taxon>Pseudomonadati</taxon>
        <taxon>Bacteroidota</taxon>
        <taxon>Sphingobacteriia</taxon>
        <taxon>Sphingobacteriales</taxon>
        <taxon>Sphingobacteriaceae</taxon>
        <taxon>Mucilaginibacter</taxon>
    </lineage>
</organism>
<dbReference type="Gene3D" id="2.160.20.120">
    <property type="match status" value="1"/>
</dbReference>